<proteinExistence type="predicted"/>
<dbReference type="AlphaFoldDB" id="A0A4C1YZ62"/>
<evidence type="ECO:0000313" key="2">
    <source>
        <dbReference type="Proteomes" id="UP000299102"/>
    </source>
</evidence>
<comment type="caution">
    <text evidence="1">The sequence shown here is derived from an EMBL/GenBank/DDBJ whole genome shotgun (WGS) entry which is preliminary data.</text>
</comment>
<name>A0A4C1YZ62_EUMVA</name>
<gene>
    <name evidence="1" type="ORF">EVAR_61210_1</name>
</gene>
<sequence length="96" mass="11035">MEMLDVLQKRPPPIIEVSTIFLQLEATHKETASARNKLLKVLYAEGVTSTLHTLRYEIFVRSAANPKMHLARLLPTEEAVAQRAYRKYHKSRSDSE</sequence>
<dbReference type="Proteomes" id="UP000299102">
    <property type="component" value="Unassembled WGS sequence"/>
</dbReference>
<reference evidence="1 2" key="1">
    <citation type="journal article" date="2019" name="Commun. Biol.">
        <title>The bagworm genome reveals a unique fibroin gene that provides high tensile strength.</title>
        <authorList>
            <person name="Kono N."/>
            <person name="Nakamura H."/>
            <person name="Ohtoshi R."/>
            <person name="Tomita M."/>
            <person name="Numata K."/>
            <person name="Arakawa K."/>
        </authorList>
    </citation>
    <scope>NUCLEOTIDE SEQUENCE [LARGE SCALE GENOMIC DNA]</scope>
</reference>
<dbReference type="OrthoDB" id="8195485at2759"/>
<keyword evidence="2" id="KW-1185">Reference proteome</keyword>
<organism evidence="1 2">
    <name type="scientific">Eumeta variegata</name>
    <name type="common">Bagworm moth</name>
    <name type="synonym">Eumeta japonica</name>
    <dbReference type="NCBI Taxonomy" id="151549"/>
    <lineage>
        <taxon>Eukaryota</taxon>
        <taxon>Metazoa</taxon>
        <taxon>Ecdysozoa</taxon>
        <taxon>Arthropoda</taxon>
        <taxon>Hexapoda</taxon>
        <taxon>Insecta</taxon>
        <taxon>Pterygota</taxon>
        <taxon>Neoptera</taxon>
        <taxon>Endopterygota</taxon>
        <taxon>Lepidoptera</taxon>
        <taxon>Glossata</taxon>
        <taxon>Ditrysia</taxon>
        <taxon>Tineoidea</taxon>
        <taxon>Psychidae</taxon>
        <taxon>Oiketicinae</taxon>
        <taxon>Eumeta</taxon>
    </lineage>
</organism>
<protein>
    <submittedName>
        <fullName evidence="1">Uncharacterized protein</fullName>
    </submittedName>
</protein>
<accession>A0A4C1YZ62</accession>
<dbReference type="EMBL" id="BGZK01001424">
    <property type="protein sequence ID" value="GBP79687.1"/>
    <property type="molecule type" value="Genomic_DNA"/>
</dbReference>
<evidence type="ECO:0000313" key="1">
    <source>
        <dbReference type="EMBL" id="GBP79687.1"/>
    </source>
</evidence>